<comment type="caution">
    <text evidence="1">The sequence shown here is derived from an EMBL/GenBank/DDBJ whole genome shotgun (WGS) entry which is preliminary data.</text>
</comment>
<organism evidence="1 2">
    <name type="scientific">Rhizobium tubonense</name>
    <dbReference type="NCBI Taxonomy" id="484088"/>
    <lineage>
        <taxon>Bacteria</taxon>
        <taxon>Pseudomonadati</taxon>
        <taxon>Pseudomonadota</taxon>
        <taxon>Alphaproteobacteria</taxon>
        <taxon>Hyphomicrobiales</taxon>
        <taxon>Rhizobiaceae</taxon>
        <taxon>Rhizobium/Agrobacterium group</taxon>
        <taxon>Rhizobium</taxon>
    </lineage>
</organism>
<proteinExistence type="predicted"/>
<accession>A0A2W4CTV8</accession>
<dbReference type="Proteomes" id="UP000248925">
    <property type="component" value="Unassembled WGS sequence"/>
</dbReference>
<reference evidence="1 2" key="1">
    <citation type="journal article" date="2018" name="Sci. Rep.">
        <title>Rhizobium tumorigenes sp. nov., a novel plant tumorigenic bacterium isolated from cane gall tumors on thornless blackberry.</title>
        <authorList>
            <person name="Kuzmanovi N."/>
            <person name="Smalla K."/>
            <person name="Gronow S."/>
            <person name="PuBawska J."/>
        </authorList>
    </citation>
    <scope>NUCLEOTIDE SEQUENCE [LARGE SCALE GENOMIC DNA]</scope>
    <source>
        <strain evidence="1 2">CCBAU 85046</strain>
    </source>
</reference>
<name>A0A2W4CTV8_9HYPH</name>
<keyword evidence="2" id="KW-1185">Reference proteome</keyword>
<evidence type="ECO:0000313" key="2">
    <source>
        <dbReference type="Proteomes" id="UP000248925"/>
    </source>
</evidence>
<dbReference type="EMBL" id="PCDP01000065">
    <property type="protein sequence ID" value="PZM08834.1"/>
    <property type="molecule type" value="Genomic_DNA"/>
</dbReference>
<protein>
    <submittedName>
        <fullName evidence="1">Uncharacterized protein</fullName>
    </submittedName>
</protein>
<dbReference type="AlphaFoldDB" id="A0A2W4CTV8"/>
<sequence length="66" mass="7286">MIETVMGIDHRSEADTIQLLCGLEASALVWRASSETDTWSFANVSMSIELNLLHRDHIGQATSRGI</sequence>
<gene>
    <name evidence="1" type="ORF">CPY51_28125</name>
</gene>
<evidence type="ECO:0000313" key="1">
    <source>
        <dbReference type="EMBL" id="PZM08834.1"/>
    </source>
</evidence>